<feature type="transmembrane region" description="Helical" evidence="6">
    <location>
        <begin position="12"/>
        <end position="36"/>
    </location>
</feature>
<dbReference type="Proteomes" id="UP000320806">
    <property type="component" value="Unassembled WGS sequence"/>
</dbReference>
<keyword evidence="3 6" id="KW-0812">Transmembrane</keyword>
<dbReference type="PANTHER" id="PTHR30250:SF11">
    <property type="entry name" value="O-ANTIGEN TRANSPORTER-RELATED"/>
    <property type="match status" value="1"/>
</dbReference>
<keyword evidence="4 6" id="KW-1133">Transmembrane helix</keyword>
<gene>
    <name evidence="7" type="ORF">FB459_2469</name>
</gene>
<dbReference type="GO" id="GO:0005886">
    <property type="term" value="C:plasma membrane"/>
    <property type="evidence" value="ECO:0007669"/>
    <property type="project" value="UniProtKB-SubCell"/>
</dbReference>
<accession>A0A542EHZ5</accession>
<feature type="transmembrane region" description="Helical" evidence="6">
    <location>
        <begin position="322"/>
        <end position="342"/>
    </location>
</feature>
<keyword evidence="8" id="KW-1185">Reference proteome</keyword>
<comment type="subcellular location">
    <subcellularLocation>
        <location evidence="1">Cell membrane</location>
        <topology evidence="1">Multi-pass membrane protein</topology>
    </subcellularLocation>
</comment>
<evidence type="ECO:0000313" key="7">
    <source>
        <dbReference type="EMBL" id="TQJ14953.1"/>
    </source>
</evidence>
<dbReference type="OrthoDB" id="5140599at2"/>
<dbReference type="PANTHER" id="PTHR30250">
    <property type="entry name" value="PST FAMILY PREDICTED COLANIC ACID TRANSPORTER"/>
    <property type="match status" value="1"/>
</dbReference>
<dbReference type="RefSeq" id="WP_141928679.1">
    <property type="nucleotide sequence ID" value="NZ_BAABCI010000006.1"/>
</dbReference>
<reference evidence="7 8" key="1">
    <citation type="submission" date="2019-06" db="EMBL/GenBank/DDBJ databases">
        <title>Sequencing the genomes of 1000 actinobacteria strains.</title>
        <authorList>
            <person name="Klenk H.-P."/>
        </authorList>
    </citation>
    <scope>NUCLEOTIDE SEQUENCE [LARGE SCALE GENOMIC DNA]</scope>
    <source>
        <strain evidence="7 8">DSM 19828</strain>
    </source>
</reference>
<comment type="caution">
    <text evidence="7">The sequence shown here is derived from an EMBL/GenBank/DDBJ whole genome shotgun (WGS) entry which is preliminary data.</text>
</comment>
<evidence type="ECO:0000256" key="1">
    <source>
        <dbReference type="ARBA" id="ARBA00004651"/>
    </source>
</evidence>
<dbReference type="EMBL" id="VFMO01000001">
    <property type="protein sequence ID" value="TQJ14953.1"/>
    <property type="molecule type" value="Genomic_DNA"/>
</dbReference>
<feature type="transmembrane region" description="Helical" evidence="6">
    <location>
        <begin position="376"/>
        <end position="397"/>
    </location>
</feature>
<name>A0A542EHZ5_9MICO</name>
<keyword evidence="5 6" id="KW-0472">Membrane</keyword>
<keyword evidence="2" id="KW-1003">Cell membrane</keyword>
<organism evidence="7 8">
    <name type="scientific">Yimella lutea</name>
    <dbReference type="NCBI Taxonomy" id="587872"/>
    <lineage>
        <taxon>Bacteria</taxon>
        <taxon>Bacillati</taxon>
        <taxon>Actinomycetota</taxon>
        <taxon>Actinomycetes</taxon>
        <taxon>Micrococcales</taxon>
        <taxon>Dermacoccaceae</taxon>
        <taxon>Yimella</taxon>
    </lineage>
</organism>
<dbReference type="AlphaFoldDB" id="A0A542EHZ5"/>
<evidence type="ECO:0000313" key="8">
    <source>
        <dbReference type="Proteomes" id="UP000320806"/>
    </source>
</evidence>
<feature type="transmembrane region" description="Helical" evidence="6">
    <location>
        <begin position="91"/>
        <end position="110"/>
    </location>
</feature>
<feature type="transmembrane region" description="Helical" evidence="6">
    <location>
        <begin position="349"/>
        <end position="370"/>
    </location>
</feature>
<feature type="transmembrane region" description="Helical" evidence="6">
    <location>
        <begin position="116"/>
        <end position="140"/>
    </location>
</feature>
<dbReference type="InterPro" id="IPR050833">
    <property type="entry name" value="Poly_Biosynth_Transport"/>
</dbReference>
<dbReference type="InterPro" id="IPR002797">
    <property type="entry name" value="Polysacc_synth"/>
</dbReference>
<feature type="transmembrane region" description="Helical" evidence="6">
    <location>
        <begin position="48"/>
        <end position="70"/>
    </location>
</feature>
<dbReference type="Pfam" id="PF01943">
    <property type="entry name" value="Polysacc_synt"/>
    <property type="match status" value="1"/>
</dbReference>
<evidence type="ECO:0000256" key="6">
    <source>
        <dbReference type="SAM" id="Phobius"/>
    </source>
</evidence>
<evidence type="ECO:0000256" key="4">
    <source>
        <dbReference type="ARBA" id="ARBA00022989"/>
    </source>
</evidence>
<feature type="transmembrane region" description="Helical" evidence="6">
    <location>
        <begin position="282"/>
        <end position="302"/>
    </location>
</feature>
<protein>
    <submittedName>
        <fullName evidence="7">O-antigen/teichoic acid export membrane protein</fullName>
    </submittedName>
</protein>
<feature type="transmembrane region" description="Helical" evidence="6">
    <location>
        <begin position="152"/>
        <end position="173"/>
    </location>
</feature>
<evidence type="ECO:0000256" key="3">
    <source>
        <dbReference type="ARBA" id="ARBA00022692"/>
    </source>
</evidence>
<sequence length="417" mass="43866">MKNPATKGYRHQALAAVLGLAMGLSNLLGYLMVLLLTRSLGPADFGGYTALSTYGVLLAIPAGAFQIVVARRLSSGWADTGLRQTSGIGSAALLGVVFFAITTVLAPWLIEIFHVGSAWSAVFLAAMLPPMMLTGCFQGILLGRQRLRQLSILYLVTAVSRVLAAAVAATFAFSVRDVFAAMFLATLVSAATGAWLTRADLRSLPRSAHGLTGEMLRSNSTLAAYVALTNIDVLLARHFLDPHESGGYALASTFGRAMCWGTQFVALIIVPRMHGINPTRTLLRASLLVLTIGLCGTVLIAVDPGLFITLAGGAEFTEYGSLALICVVLGIAWALAQVWLFSEMSTDSGVLGALTWVVVGVQSATIWLWAHESPGQIVGVCLAGALLIAVAGLLRVLRGRRPPDGARPELLVLADGP</sequence>
<evidence type="ECO:0000256" key="2">
    <source>
        <dbReference type="ARBA" id="ARBA00022475"/>
    </source>
</evidence>
<feature type="transmembrane region" description="Helical" evidence="6">
    <location>
        <begin position="179"/>
        <end position="201"/>
    </location>
</feature>
<proteinExistence type="predicted"/>
<evidence type="ECO:0000256" key="5">
    <source>
        <dbReference type="ARBA" id="ARBA00023136"/>
    </source>
</evidence>